<dbReference type="KEGG" id="mshg:MSG_02467"/>
<reference evidence="3" key="1">
    <citation type="submission" date="2017-06" db="EMBL/GenBank/DDBJ databases">
        <title>Complete Genome Sequence of Mycobacterium shigaense.</title>
        <authorList>
            <person name="Fukano H."/>
            <person name="Yoshida M."/>
            <person name="Kazumi Y."/>
            <person name="Ogura Y."/>
            <person name="Mitarai S."/>
            <person name="Hayashi T."/>
            <person name="Hoshino Y."/>
        </authorList>
    </citation>
    <scope>NUCLEOTIDE SEQUENCE [LARGE SCALE GENOMIC DNA]</scope>
    <source>
        <strain evidence="3">UN-152</strain>
    </source>
</reference>
<keyword evidence="1" id="KW-1133">Transmembrane helix</keyword>
<feature type="transmembrane region" description="Helical" evidence="1">
    <location>
        <begin position="21"/>
        <end position="44"/>
    </location>
</feature>
<proteinExistence type="predicted"/>
<keyword evidence="1" id="KW-0472">Membrane</keyword>
<dbReference type="EMBL" id="AP018164">
    <property type="protein sequence ID" value="BAX92611.1"/>
    <property type="molecule type" value="Genomic_DNA"/>
</dbReference>
<gene>
    <name evidence="2" type="ORF">MSG_02467</name>
</gene>
<dbReference type="Proteomes" id="UP000217736">
    <property type="component" value="Chromosome"/>
</dbReference>
<evidence type="ECO:0000313" key="2">
    <source>
        <dbReference type="EMBL" id="BAX92611.1"/>
    </source>
</evidence>
<feature type="transmembrane region" description="Helical" evidence="1">
    <location>
        <begin position="82"/>
        <end position="98"/>
    </location>
</feature>
<evidence type="ECO:0000313" key="3">
    <source>
        <dbReference type="Proteomes" id="UP000217736"/>
    </source>
</evidence>
<dbReference type="AlphaFoldDB" id="A0A1Z4EI21"/>
<keyword evidence="3" id="KW-1185">Reference proteome</keyword>
<protein>
    <submittedName>
        <fullName evidence="2">Uncharacterized protein</fullName>
    </submittedName>
</protein>
<keyword evidence="1" id="KW-0812">Transmembrane</keyword>
<accession>A0A1Z4EI21</accession>
<organism evidence="2 3">
    <name type="scientific">Mycobacterium shigaense</name>
    <dbReference type="NCBI Taxonomy" id="722731"/>
    <lineage>
        <taxon>Bacteria</taxon>
        <taxon>Bacillati</taxon>
        <taxon>Actinomycetota</taxon>
        <taxon>Actinomycetes</taxon>
        <taxon>Mycobacteriales</taxon>
        <taxon>Mycobacteriaceae</taxon>
        <taxon>Mycobacterium</taxon>
        <taxon>Mycobacterium simiae complex</taxon>
    </lineage>
</organism>
<name>A0A1Z4EI21_9MYCO</name>
<evidence type="ECO:0000256" key="1">
    <source>
        <dbReference type="SAM" id="Phobius"/>
    </source>
</evidence>
<sequence>MCLRRNDRRRPGAETRPPHEYPRVAAVGPRISVSLFIAVIGLVVQVLAPIRYTGLIFALNVGATLGLTVLDMSTHRLTSTDLAGFVLALMLGSIALFMRSERIMRDLTGAPLVDNRQLAAPRRVNDRIPQGRARQKDAPAVRRNLLRLMAFGAPGDRVAVPLHTGLIPAALADQDPGPAAPACHGHHRHVGEPIVRPDARFGCRHTEPAACAAMFASTSFIHAS</sequence>